<dbReference type="SUPFAM" id="SSF52540">
    <property type="entry name" value="P-loop containing nucleoside triphosphate hydrolases"/>
    <property type="match status" value="1"/>
</dbReference>
<dbReference type="PROSITE" id="PS51217">
    <property type="entry name" value="UVRD_HELICASE_CTER"/>
    <property type="match status" value="1"/>
</dbReference>
<dbReference type="GO" id="GO:0006310">
    <property type="term" value="P:DNA recombination"/>
    <property type="evidence" value="ECO:0007669"/>
    <property type="project" value="TreeGrafter"/>
</dbReference>
<evidence type="ECO:0000259" key="10">
    <source>
        <dbReference type="PROSITE" id="PS51217"/>
    </source>
</evidence>
<keyword evidence="8" id="KW-0238">DNA-binding</keyword>
<dbReference type="Gene3D" id="3.90.320.10">
    <property type="match status" value="1"/>
</dbReference>
<dbReference type="Gene3D" id="3.40.50.300">
    <property type="entry name" value="P-loop containing nucleotide triphosphate hydrolases"/>
    <property type="match status" value="2"/>
</dbReference>
<dbReference type="InterPro" id="IPR014017">
    <property type="entry name" value="DNA_helicase_UvrD-like_C"/>
</dbReference>
<dbReference type="GO" id="GO:0004386">
    <property type="term" value="F:helicase activity"/>
    <property type="evidence" value="ECO:0007669"/>
    <property type="project" value="UniProtKB-KW"/>
</dbReference>
<accession>A0A6J6P4V0</accession>
<dbReference type="GO" id="GO:0006281">
    <property type="term" value="P:DNA repair"/>
    <property type="evidence" value="ECO:0007669"/>
    <property type="project" value="UniProtKB-KW"/>
</dbReference>
<keyword evidence="3" id="KW-0227">DNA damage</keyword>
<keyword evidence="1" id="KW-0540">Nuclease</keyword>
<evidence type="ECO:0000256" key="8">
    <source>
        <dbReference type="ARBA" id="ARBA00023125"/>
    </source>
</evidence>
<organism evidence="11">
    <name type="scientific">freshwater metagenome</name>
    <dbReference type="NCBI Taxonomy" id="449393"/>
    <lineage>
        <taxon>unclassified sequences</taxon>
        <taxon>metagenomes</taxon>
        <taxon>ecological metagenomes</taxon>
    </lineage>
</organism>
<gene>
    <name evidence="11" type="ORF">UFOPK2399_00760</name>
</gene>
<dbReference type="InterPro" id="IPR038726">
    <property type="entry name" value="PDDEXK_AddAB-type"/>
</dbReference>
<evidence type="ECO:0000256" key="3">
    <source>
        <dbReference type="ARBA" id="ARBA00022763"/>
    </source>
</evidence>
<protein>
    <submittedName>
        <fullName evidence="11">Unannotated protein</fullName>
    </submittedName>
</protein>
<keyword evidence="5" id="KW-0347">Helicase</keyword>
<keyword evidence="4" id="KW-0378">Hydrolase</keyword>
<keyword evidence="6" id="KW-0269">Exonuclease</keyword>
<proteinExistence type="predicted"/>
<dbReference type="GO" id="GO:0003677">
    <property type="term" value="F:DNA binding"/>
    <property type="evidence" value="ECO:0007669"/>
    <property type="project" value="UniProtKB-KW"/>
</dbReference>
<keyword evidence="2" id="KW-0547">Nucleotide-binding</keyword>
<evidence type="ECO:0000256" key="9">
    <source>
        <dbReference type="ARBA" id="ARBA00023204"/>
    </source>
</evidence>
<dbReference type="InterPro" id="IPR027417">
    <property type="entry name" value="P-loop_NTPase"/>
</dbReference>
<evidence type="ECO:0000256" key="4">
    <source>
        <dbReference type="ARBA" id="ARBA00022801"/>
    </source>
</evidence>
<dbReference type="Pfam" id="PF12705">
    <property type="entry name" value="PDDEXK_1"/>
    <property type="match status" value="1"/>
</dbReference>
<keyword evidence="7" id="KW-0067">ATP-binding</keyword>
<dbReference type="InterPro" id="IPR011604">
    <property type="entry name" value="PDDEXK-like_dom_sf"/>
</dbReference>
<reference evidence="11" key="1">
    <citation type="submission" date="2020-05" db="EMBL/GenBank/DDBJ databases">
        <authorList>
            <person name="Chiriac C."/>
            <person name="Salcher M."/>
            <person name="Ghai R."/>
            <person name="Kavagutti S V."/>
        </authorList>
    </citation>
    <scope>NUCLEOTIDE SEQUENCE</scope>
</reference>
<dbReference type="AlphaFoldDB" id="A0A6J6P4V0"/>
<dbReference type="GO" id="GO:0005524">
    <property type="term" value="F:ATP binding"/>
    <property type="evidence" value="ECO:0007669"/>
    <property type="project" value="UniProtKB-KW"/>
</dbReference>
<dbReference type="PANTHER" id="PTHR30591:SF1">
    <property type="entry name" value="RECBCD ENZYME SUBUNIT RECC"/>
    <property type="match status" value="1"/>
</dbReference>
<evidence type="ECO:0000256" key="5">
    <source>
        <dbReference type="ARBA" id="ARBA00022806"/>
    </source>
</evidence>
<keyword evidence="9" id="KW-0234">DNA repair</keyword>
<sequence>MALNLVAGPAHAGKVALLLERYLAVVDRDPFLVVPIRSDVEAVEHDLLSRAGCLTGGSIGTFDDLFARIAGHDPFHDVVLSDTQRALLLRRVVADAVRNDGGIGRSSRFSGFTDALAQAIVELESGLLEPADLDGDLATLYAGYRSRLAEIGRRDRELVRIAAVRRLESEFDAWNREPVFAYGFEDLTAAEWSVLTALAGRTDVTVSLPYEPGRAAFASLQRTVEDLASLADGRIEELPPRRSEGHVPALVHLERQLFVESPHVTEIGGAIRFLEGAGTRGTLELVAEEILRLIRDGMAPEEIGVIAPAPDTYRAPLETVFGSLGIPYAVEVPERLSATAFGHALIALLRFAWGGGTRRELFTFMRSPFSGVSRTNVDFVEGRLRGRAIDAAERVEAETERLREAPLVALRDLRDADTPLAGATALVGAMLRFAYRLETPPVGETARSDLRAHAAALTVLRELQSWADMGEAVSEDDVVSSLERCTLPRPSAAEPGRVAVLDLLRARTRAFGAVFVLGLEEGSLPRRGRMSPFLDDDKRRELGRRLERPDQASRDRYLFYTACTRPTKRLYLVREAASDEGTPREASPFWHDVRALFDPDDVARSTVRRSLAAMTWPLDAAPTERERLRALARLAAEPASAELADALAYTNGWDRRLRRARRAFEREARLKNPAVLAQLGSRSVFAATELERFADCSSAWFFERLVSPKTVDAEADAMLRGSVAHQALYKLYSLLPKELGSDRVTPENLPAALELLERCLAEALHGGVRIDLDLVDAAELRESLRRDLRRFLHDEAESKVEFLPRKFEVGFGSERSAPELQRGLDLGDGLAMSGKIDRIDVDPYSARGIVQDYKTGKGAFSARQIDDERRLQVPLYMLVLRDLVGIEPLGGVYRSLAGARATRGMLRAESSEDLPGFSKADYLDEETFWAQVETARDRARGYAQRIRHGDVQLDPKGGECPPWCDLWTMCRTARS</sequence>
<evidence type="ECO:0000256" key="6">
    <source>
        <dbReference type="ARBA" id="ARBA00022839"/>
    </source>
</evidence>
<evidence type="ECO:0000313" key="11">
    <source>
        <dbReference type="EMBL" id="CAB4691665.1"/>
    </source>
</evidence>
<evidence type="ECO:0000256" key="7">
    <source>
        <dbReference type="ARBA" id="ARBA00022840"/>
    </source>
</evidence>
<evidence type="ECO:0000256" key="1">
    <source>
        <dbReference type="ARBA" id="ARBA00022722"/>
    </source>
</evidence>
<dbReference type="PANTHER" id="PTHR30591">
    <property type="entry name" value="RECBCD ENZYME SUBUNIT RECC"/>
    <property type="match status" value="1"/>
</dbReference>
<feature type="domain" description="UvrD-like helicase C-terminal" evidence="10">
    <location>
        <begin position="240"/>
        <end position="508"/>
    </location>
</feature>
<dbReference type="EMBL" id="CAEZXP010000001">
    <property type="protein sequence ID" value="CAB4691665.1"/>
    <property type="molecule type" value="Genomic_DNA"/>
</dbReference>
<name>A0A6J6P4V0_9ZZZZ</name>
<dbReference type="GO" id="GO:0004527">
    <property type="term" value="F:exonuclease activity"/>
    <property type="evidence" value="ECO:0007669"/>
    <property type="project" value="UniProtKB-KW"/>
</dbReference>
<evidence type="ECO:0000256" key="2">
    <source>
        <dbReference type="ARBA" id="ARBA00022741"/>
    </source>
</evidence>